<dbReference type="Proteomes" id="UP000178377">
    <property type="component" value="Unassembled WGS sequence"/>
</dbReference>
<protein>
    <recommendedName>
        <fullName evidence="1">NIF system FeS cluster assembly NifU N-terminal domain-containing protein</fullName>
    </recommendedName>
</protein>
<reference evidence="2 3" key="1">
    <citation type="journal article" date="2016" name="Nat. Commun.">
        <title>Thousands of microbial genomes shed light on interconnected biogeochemical processes in an aquifer system.</title>
        <authorList>
            <person name="Anantharaman K."/>
            <person name="Brown C.T."/>
            <person name="Hug L.A."/>
            <person name="Sharon I."/>
            <person name="Castelle C.J."/>
            <person name="Probst A.J."/>
            <person name="Thomas B.C."/>
            <person name="Singh A."/>
            <person name="Wilkins M.J."/>
            <person name="Karaoz U."/>
            <person name="Brodie E.L."/>
            <person name="Williams K.H."/>
            <person name="Hubbard S.S."/>
            <person name="Banfield J.F."/>
        </authorList>
    </citation>
    <scope>NUCLEOTIDE SEQUENCE [LARGE SCALE GENOMIC DNA]</scope>
</reference>
<dbReference type="AlphaFoldDB" id="A0A1F5PI78"/>
<dbReference type="GO" id="GO:0016226">
    <property type="term" value="P:iron-sulfur cluster assembly"/>
    <property type="evidence" value="ECO:0007669"/>
    <property type="project" value="InterPro"/>
</dbReference>
<evidence type="ECO:0000259" key="1">
    <source>
        <dbReference type="Pfam" id="PF01592"/>
    </source>
</evidence>
<feature type="domain" description="NIF system FeS cluster assembly NifU N-terminal" evidence="1">
    <location>
        <begin position="7"/>
        <end position="128"/>
    </location>
</feature>
<dbReference type="EMBL" id="MFEO01000018">
    <property type="protein sequence ID" value="OGE89635.1"/>
    <property type="molecule type" value="Genomic_DNA"/>
</dbReference>
<gene>
    <name evidence="2" type="ORF">A2722_02175</name>
</gene>
<dbReference type="STRING" id="1817828.A2722_02175"/>
<dbReference type="PANTHER" id="PTHR10093">
    <property type="entry name" value="IRON-SULFUR CLUSTER ASSEMBLY ENZYME NIFU HOMOLOG"/>
    <property type="match status" value="1"/>
</dbReference>
<evidence type="ECO:0000313" key="2">
    <source>
        <dbReference type="EMBL" id="OGE89635.1"/>
    </source>
</evidence>
<dbReference type="CDD" id="cd06664">
    <property type="entry name" value="IscU_like"/>
    <property type="match status" value="1"/>
</dbReference>
<evidence type="ECO:0000313" key="3">
    <source>
        <dbReference type="Proteomes" id="UP000178377"/>
    </source>
</evidence>
<dbReference type="InterPro" id="IPR002871">
    <property type="entry name" value="NIF_FeS_clus_asmbl_NifU_N"/>
</dbReference>
<dbReference type="GO" id="GO:0051536">
    <property type="term" value="F:iron-sulfur cluster binding"/>
    <property type="evidence" value="ECO:0007669"/>
    <property type="project" value="InterPro"/>
</dbReference>
<comment type="caution">
    <text evidence="2">The sequence shown here is derived from an EMBL/GenBank/DDBJ whole genome shotgun (WGS) entry which is preliminary data.</text>
</comment>
<accession>A0A1F5PI78</accession>
<organism evidence="2 3">
    <name type="scientific">Candidatus Doudnabacteria bacterium RIFCSPHIGHO2_01_FULL_50_11</name>
    <dbReference type="NCBI Taxonomy" id="1817828"/>
    <lineage>
        <taxon>Bacteria</taxon>
        <taxon>Candidatus Doudnaibacteriota</taxon>
    </lineage>
</organism>
<name>A0A1F5PI78_9BACT</name>
<dbReference type="Pfam" id="PF01592">
    <property type="entry name" value="NifU_N"/>
    <property type="match status" value="1"/>
</dbReference>
<proteinExistence type="predicted"/>
<dbReference type="GO" id="GO:0005506">
    <property type="term" value="F:iron ion binding"/>
    <property type="evidence" value="ECO:0007669"/>
    <property type="project" value="InterPro"/>
</dbReference>
<dbReference type="SUPFAM" id="SSF82649">
    <property type="entry name" value="SufE/NifU"/>
    <property type="match status" value="1"/>
</dbReference>
<sequence>MEIDTLYRQELLEHYRNPQNFGKLKKATYCAYRVNPLCGDEMDLEVLLDRNGKIEDIAFSGQGCAISIASASHFTEYLRGKSLARVKRVDREIPLRLLGASVGAPRRKCALLVYDALQDLVKLHDKKTGTGKNRRNPRS</sequence>
<dbReference type="Gene3D" id="3.90.1010.10">
    <property type="match status" value="1"/>
</dbReference>